<feature type="transmembrane region" description="Helical" evidence="1">
    <location>
        <begin position="152"/>
        <end position="172"/>
    </location>
</feature>
<keyword evidence="1" id="KW-0472">Membrane</keyword>
<keyword evidence="1" id="KW-1133">Transmembrane helix</keyword>
<dbReference type="KEGG" id="mmx:MmarC6_0022"/>
<proteinExistence type="predicted"/>
<dbReference type="AlphaFoldDB" id="A9A7Z2"/>
<gene>
    <name evidence="2" type="ordered locus">MmarC6_0022</name>
</gene>
<dbReference type="HOGENOM" id="CLU_904931_0_0_2"/>
<sequence length="307" mass="35691">MNNFEYSQHVISIVLLTIGILAITSLDNYCNNCSLIYLMGIFLFLLGAIYVIIINILIMIHNRDSIRNDSENEIFVEYSLFKKLESLKNTLFSVITGLTSYIIIIMVMNIRVIDEIIWWILGIDVFSLHDFLNTKHNLPLYSYNTISNLEIWTYILYFSLLIGVVMGVSSYTNKKINSSISKSRAFIKFVPKTYLDVEMGKPVSLATYIMNLSDSEIKITDFEIIFPEDLTVKYRNNEYQNSFKMENYIENNNELKIPPKSRRKLVFTLYCESDEVTIPSIVKDVILAKLSTEEVYVETQLEINLFR</sequence>
<feature type="transmembrane region" description="Helical" evidence="1">
    <location>
        <begin position="90"/>
        <end position="109"/>
    </location>
</feature>
<dbReference type="STRING" id="444158.MmarC6_0022"/>
<evidence type="ECO:0000256" key="1">
    <source>
        <dbReference type="SAM" id="Phobius"/>
    </source>
</evidence>
<organism evidence="2">
    <name type="scientific">Methanococcus maripaludis (strain C6 / ATCC BAA-1332)</name>
    <dbReference type="NCBI Taxonomy" id="444158"/>
    <lineage>
        <taxon>Archaea</taxon>
        <taxon>Methanobacteriati</taxon>
        <taxon>Methanobacteriota</taxon>
        <taxon>Methanomada group</taxon>
        <taxon>Methanococci</taxon>
        <taxon>Methanococcales</taxon>
        <taxon>Methanococcaceae</taxon>
        <taxon>Methanococcus</taxon>
    </lineage>
</organism>
<feature type="transmembrane region" description="Helical" evidence="1">
    <location>
        <begin position="6"/>
        <end position="23"/>
    </location>
</feature>
<name>A9A7Z2_METM6</name>
<feature type="transmembrane region" description="Helical" evidence="1">
    <location>
        <begin position="35"/>
        <end position="60"/>
    </location>
</feature>
<keyword evidence="1" id="KW-0812">Transmembrane</keyword>
<evidence type="ECO:0000313" key="2">
    <source>
        <dbReference type="EMBL" id="ABX00848.1"/>
    </source>
</evidence>
<accession>A9A7Z2</accession>
<dbReference type="EMBL" id="CP000867">
    <property type="protein sequence ID" value="ABX00848.1"/>
    <property type="molecule type" value="Genomic_DNA"/>
</dbReference>
<protein>
    <submittedName>
        <fullName evidence="2">Uncharacterized protein</fullName>
    </submittedName>
</protein>
<reference evidence="2" key="1">
    <citation type="submission" date="2007-10" db="EMBL/GenBank/DDBJ databases">
        <title>Complete sequence of Methanococcus maripaludis C6.</title>
        <authorList>
            <consortium name="US DOE Joint Genome Institute"/>
            <person name="Copeland A."/>
            <person name="Lucas S."/>
            <person name="Lapidus A."/>
            <person name="Barry K."/>
            <person name="Glavina del Rio T."/>
            <person name="Dalin E."/>
            <person name="Tice H."/>
            <person name="Pitluck S."/>
            <person name="Clum A."/>
            <person name="Schmutz J."/>
            <person name="Larimer F."/>
            <person name="Land M."/>
            <person name="Hauser L."/>
            <person name="Kyrpides N."/>
            <person name="Mikhailova N."/>
            <person name="Sieprawska-Lupa M."/>
            <person name="Whitman W.B."/>
            <person name="Richardson P."/>
        </authorList>
    </citation>
    <scope>NUCLEOTIDE SEQUENCE [LARGE SCALE GENOMIC DNA]</scope>
    <source>
        <strain evidence="2">C6</strain>
    </source>
</reference>